<keyword evidence="6 12" id="KW-0408">Iron</keyword>
<keyword evidence="15" id="KW-0540">Nuclease</keyword>
<feature type="binding site" evidence="12">
    <location>
        <position position="187"/>
    </location>
    <ligand>
        <name>[4Fe-4S] cluster</name>
        <dbReference type="ChEBI" id="CHEBI:49883"/>
    </ligand>
</feature>
<evidence type="ECO:0000313" key="16">
    <source>
        <dbReference type="Proteomes" id="UP000019591"/>
    </source>
</evidence>
<keyword evidence="9 12" id="KW-0234">DNA repair</keyword>
<name>W8TED6_PEPAC</name>
<dbReference type="InterPro" id="IPR005759">
    <property type="entry name" value="Nth"/>
</dbReference>
<evidence type="ECO:0000256" key="9">
    <source>
        <dbReference type="ARBA" id="ARBA00023204"/>
    </source>
</evidence>
<protein>
    <recommendedName>
        <fullName evidence="12">Endonuclease III</fullName>
        <ecNumber evidence="12">4.2.99.18</ecNumber>
    </recommendedName>
    <alternativeName>
        <fullName evidence="12">DNA-(apurinic or apyrimidinic site) lyase</fullName>
    </alternativeName>
</protein>
<keyword evidence="7 12" id="KW-0411">Iron-sulfur</keyword>
<dbReference type="PANTHER" id="PTHR10359">
    <property type="entry name" value="A/G-SPECIFIC ADENINE GLYCOSYLASE/ENDONUCLEASE III"/>
    <property type="match status" value="1"/>
</dbReference>
<keyword evidence="10 12" id="KW-0456">Lyase</keyword>
<dbReference type="Pfam" id="PF00633">
    <property type="entry name" value="HHH"/>
    <property type="match status" value="1"/>
</dbReference>
<keyword evidence="5 12" id="KW-0378">Hydrolase</keyword>
<evidence type="ECO:0000259" key="14">
    <source>
        <dbReference type="SMART" id="SM00478"/>
    </source>
</evidence>
<dbReference type="AlphaFoldDB" id="W8TED6"/>
<dbReference type="InterPro" id="IPR000445">
    <property type="entry name" value="HhH_motif"/>
</dbReference>
<dbReference type="GO" id="GO:0051539">
    <property type="term" value="F:4 iron, 4 sulfur cluster binding"/>
    <property type="evidence" value="ECO:0007669"/>
    <property type="project" value="UniProtKB-UniRule"/>
</dbReference>
<evidence type="ECO:0000256" key="2">
    <source>
        <dbReference type="ARBA" id="ARBA00022485"/>
    </source>
</evidence>
<dbReference type="Gene3D" id="1.10.340.30">
    <property type="entry name" value="Hypothetical protein, domain 2"/>
    <property type="match status" value="1"/>
</dbReference>
<dbReference type="FunFam" id="1.10.340.30:FF:000001">
    <property type="entry name" value="Endonuclease III"/>
    <property type="match status" value="1"/>
</dbReference>
<dbReference type="STRING" id="1286171.EAL2_c08680"/>
<dbReference type="HOGENOM" id="CLU_012862_3_3_9"/>
<evidence type="ECO:0000313" key="15">
    <source>
        <dbReference type="EMBL" id="AHM56168.1"/>
    </source>
</evidence>
<keyword evidence="11 12" id="KW-0326">Glycosidase</keyword>
<sequence>MIKVNSEHILEILASEYPDAKCELSHNTPFELLVATILSAQCTDVRVNIITSDLFKMYNKPDDFASMELEKLEELIRSCGFYKNKAKNIIGASQMIIESFAGNVPDRIEELLKLPGVGRKTANVVLSNAFSKPAIAVDTHVFRVSKRIGLASGNTPDEVERELMKAIPVSMWSLAHHLLIFHGRRRCAARKPLCEGCCISQFCKYYNKGRKQS</sequence>
<reference evidence="15 16" key="1">
    <citation type="journal article" date="2014" name="Genome Announc.">
        <title>Complete Genome Sequence of Amino Acid-Utilizing Eubacterium acidaminophilum al-2 (DSM 3953).</title>
        <authorList>
            <person name="Poehlein A."/>
            <person name="Andreesen J.R."/>
            <person name="Daniel R."/>
        </authorList>
    </citation>
    <scope>NUCLEOTIDE SEQUENCE [LARGE SCALE GENOMIC DNA]</scope>
    <source>
        <strain evidence="15 16">DSM 3953</strain>
    </source>
</reference>
<keyword evidence="15" id="KW-0255">Endonuclease</keyword>
<dbReference type="GO" id="GO:0019104">
    <property type="term" value="F:DNA N-glycosylase activity"/>
    <property type="evidence" value="ECO:0007669"/>
    <property type="project" value="UniProtKB-UniRule"/>
</dbReference>
<dbReference type="InterPro" id="IPR003583">
    <property type="entry name" value="Hlx-hairpin-Hlx_DNA-bd_motif"/>
</dbReference>
<dbReference type="Proteomes" id="UP000019591">
    <property type="component" value="Chromosome"/>
</dbReference>
<dbReference type="NCBIfam" id="TIGR01083">
    <property type="entry name" value="nth"/>
    <property type="match status" value="1"/>
</dbReference>
<dbReference type="EC" id="4.2.99.18" evidence="12"/>
<feature type="binding site" evidence="12">
    <location>
        <position position="203"/>
    </location>
    <ligand>
        <name>[4Fe-4S] cluster</name>
        <dbReference type="ChEBI" id="CHEBI:49883"/>
    </ligand>
</feature>
<dbReference type="GO" id="GO:0140078">
    <property type="term" value="F:class I DNA-(apurinic or apyrimidinic site) endonuclease activity"/>
    <property type="evidence" value="ECO:0007669"/>
    <property type="project" value="UniProtKB-EC"/>
</dbReference>
<comment type="similarity">
    <text evidence="1 12">Belongs to the Nth/MutY family.</text>
</comment>
<keyword evidence="3 12" id="KW-0479">Metal-binding</keyword>
<dbReference type="InterPro" id="IPR023170">
    <property type="entry name" value="HhH_base_excis_C"/>
</dbReference>
<comment type="cofactor">
    <cofactor evidence="12">
        <name>[4Fe-4S] cluster</name>
        <dbReference type="ChEBI" id="CHEBI:49883"/>
    </cofactor>
    <text evidence="12">Binds 1 [4Fe-4S] cluster.</text>
</comment>
<dbReference type="GO" id="GO:0046872">
    <property type="term" value="F:metal ion binding"/>
    <property type="evidence" value="ECO:0007669"/>
    <property type="project" value="UniProtKB-KW"/>
</dbReference>
<comment type="function">
    <text evidence="12">DNA repair enzyme that has both DNA N-glycosylase activity and AP-lyase activity. The DNA N-glycosylase activity releases various damaged pyrimidines from DNA by cleaving the N-glycosidic bond, leaving an AP (apurinic/apyrimidinic) site. The AP-lyase activity cleaves the phosphodiester bond 3' to the AP site by a beta-elimination, leaving a 3'-terminal unsaturated sugar and a product with a terminal 5'-phosphate.</text>
</comment>
<dbReference type="InterPro" id="IPR011257">
    <property type="entry name" value="DNA_glycosylase"/>
</dbReference>
<dbReference type="PROSITE" id="PS00764">
    <property type="entry name" value="ENDONUCLEASE_III_1"/>
    <property type="match status" value="1"/>
</dbReference>
<dbReference type="Gene3D" id="1.10.1670.10">
    <property type="entry name" value="Helix-hairpin-Helix base-excision DNA repair enzymes (C-terminal)"/>
    <property type="match status" value="1"/>
</dbReference>
<dbReference type="SUPFAM" id="SSF48150">
    <property type="entry name" value="DNA-glycosylase"/>
    <property type="match status" value="1"/>
</dbReference>
<dbReference type="FunFam" id="1.10.1670.10:FF:000001">
    <property type="entry name" value="Endonuclease III"/>
    <property type="match status" value="1"/>
</dbReference>
<evidence type="ECO:0000256" key="5">
    <source>
        <dbReference type="ARBA" id="ARBA00022801"/>
    </source>
</evidence>
<dbReference type="OrthoDB" id="9800977at2"/>
<evidence type="ECO:0000256" key="11">
    <source>
        <dbReference type="ARBA" id="ARBA00023295"/>
    </source>
</evidence>
<evidence type="ECO:0000256" key="6">
    <source>
        <dbReference type="ARBA" id="ARBA00023004"/>
    </source>
</evidence>
<evidence type="ECO:0000256" key="1">
    <source>
        <dbReference type="ARBA" id="ARBA00008343"/>
    </source>
</evidence>
<dbReference type="EMBL" id="CP007452">
    <property type="protein sequence ID" value="AHM56168.1"/>
    <property type="molecule type" value="Genomic_DNA"/>
</dbReference>
<keyword evidence="16" id="KW-1185">Reference proteome</keyword>
<dbReference type="InterPro" id="IPR004035">
    <property type="entry name" value="Endouclease-III_FeS-bd_BS"/>
</dbReference>
<evidence type="ECO:0000256" key="12">
    <source>
        <dbReference type="HAMAP-Rule" id="MF_00942"/>
    </source>
</evidence>
<evidence type="ECO:0000256" key="3">
    <source>
        <dbReference type="ARBA" id="ARBA00022723"/>
    </source>
</evidence>
<evidence type="ECO:0000256" key="7">
    <source>
        <dbReference type="ARBA" id="ARBA00023014"/>
    </source>
</evidence>
<dbReference type="PATRIC" id="fig|1286171.3.peg.816"/>
<feature type="binding site" evidence="12">
    <location>
        <position position="194"/>
    </location>
    <ligand>
        <name>[4Fe-4S] cluster</name>
        <dbReference type="ChEBI" id="CHEBI:49883"/>
    </ligand>
</feature>
<dbReference type="GO" id="GO:0003677">
    <property type="term" value="F:DNA binding"/>
    <property type="evidence" value="ECO:0007669"/>
    <property type="project" value="UniProtKB-UniRule"/>
</dbReference>
<keyword evidence="4 12" id="KW-0227">DNA damage</keyword>
<keyword evidence="2 12" id="KW-0004">4Fe-4S</keyword>
<dbReference type="SMART" id="SM00278">
    <property type="entry name" value="HhH1"/>
    <property type="match status" value="1"/>
</dbReference>
<gene>
    <name evidence="12 15" type="primary">nth</name>
    <name evidence="15" type="ORF">EAL2_c08680</name>
</gene>
<proteinExistence type="inferred from homology"/>
<evidence type="ECO:0000256" key="4">
    <source>
        <dbReference type="ARBA" id="ARBA00022763"/>
    </source>
</evidence>
<dbReference type="InterPro" id="IPR003265">
    <property type="entry name" value="HhH-GPD_domain"/>
</dbReference>
<dbReference type="Pfam" id="PF00730">
    <property type="entry name" value="HhH-GPD"/>
    <property type="match status" value="1"/>
</dbReference>
<dbReference type="PIRSF" id="PIRSF001435">
    <property type="entry name" value="Nth"/>
    <property type="match status" value="1"/>
</dbReference>
<feature type="domain" description="Helix-hairpin-helix DNA-binding motif class 1" evidence="13">
    <location>
        <begin position="109"/>
        <end position="128"/>
    </location>
</feature>
<dbReference type="GO" id="GO:0006285">
    <property type="term" value="P:base-excision repair, AP site formation"/>
    <property type="evidence" value="ECO:0007669"/>
    <property type="project" value="TreeGrafter"/>
</dbReference>
<keyword evidence="8 12" id="KW-0238">DNA-binding</keyword>
<evidence type="ECO:0000256" key="10">
    <source>
        <dbReference type="ARBA" id="ARBA00023239"/>
    </source>
</evidence>
<dbReference type="SMART" id="SM00478">
    <property type="entry name" value="ENDO3c"/>
    <property type="match status" value="1"/>
</dbReference>
<dbReference type="KEGG" id="eac:EAL2_c08680"/>
<dbReference type="eggNOG" id="COG0177">
    <property type="taxonomic scope" value="Bacteria"/>
</dbReference>
<comment type="catalytic activity">
    <reaction evidence="12">
        <text>2'-deoxyribonucleotide-(2'-deoxyribose 5'-phosphate)-2'-deoxyribonucleotide-DNA = a 3'-end 2'-deoxyribonucleotide-(2,3-dehydro-2,3-deoxyribose 5'-phosphate)-DNA + a 5'-end 5'-phospho-2'-deoxyribonucleoside-DNA + H(+)</text>
        <dbReference type="Rhea" id="RHEA:66592"/>
        <dbReference type="Rhea" id="RHEA-COMP:13180"/>
        <dbReference type="Rhea" id="RHEA-COMP:16897"/>
        <dbReference type="Rhea" id="RHEA-COMP:17067"/>
        <dbReference type="ChEBI" id="CHEBI:15378"/>
        <dbReference type="ChEBI" id="CHEBI:136412"/>
        <dbReference type="ChEBI" id="CHEBI:157695"/>
        <dbReference type="ChEBI" id="CHEBI:167181"/>
        <dbReference type="EC" id="4.2.99.18"/>
    </reaction>
</comment>
<feature type="binding site" evidence="12">
    <location>
        <position position="197"/>
    </location>
    <ligand>
        <name>[4Fe-4S] cluster</name>
        <dbReference type="ChEBI" id="CHEBI:49883"/>
    </ligand>
</feature>
<accession>W8TED6</accession>
<evidence type="ECO:0000259" key="13">
    <source>
        <dbReference type="SMART" id="SM00278"/>
    </source>
</evidence>
<dbReference type="HAMAP" id="MF_00942">
    <property type="entry name" value="Nth"/>
    <property type="match status" value="1"/>
</dbReference>
<evidence type="ECO:0000256" key="8">
    <source>
        <dbReference type="ARBA" id="ARBA00023125"/>
    </source>
</evidence>
<dbReference type="PANTHER" id="PTHR10359:SF18">
    <property type="entry name" value="ENDONUCLEASE III"/>
    <property type="match status" value="1"/>
</dbReference>
<dbReference type="CDD" id="cd00056">
    <property type="entry name" value="ENDO3c"/>
    <property type="match status" value="1"/>
</dbReference>
<feature type="domain" description="HhH-GPD" evidence="14">
    <location>
        <begin position="38"/>
        <end position="185"/>
    </location>
</feature>
<organism evidence="15 16">
    <name type="scientific">Peptoclostridium acidaminophilum DSM 3953</name>
    <dbReference type="NCBI Taxonomy" id="1286171"/>
    <lineage>
        <taxon>Bacteria</taxon>
        <taxon>Bacillati</taxon>
        <taxon>Bacillota</taxon>
        <taxon>Clostridia</taxon>
        <taxon>Peptostreptococcales</taxon>
        <taxon>Peptoclostridiaceae</taxon>
        <taxon>Peptoclostridium</taxon>
    </lineage>
</organism>